<dbReference type="SUPFAM" id="SSF144020">
    <property type="entry name" value="FdhE-like"/>
    <property type="match status" value="1"/>
</dbReference>
<dbReference type="SUPFAM" id="SSF51182">
    <property type="entry name" value="RmlC-like cupins"/>
    <property type="match status" value="1"/>
</dbReference>
<sequence>MERVSFDDAESVPLGDESEGRRLSDALGTTGFALNRYRLAPGEGFPGGLHAHADQEEVFVVVAGTATFETMAGELAVDAGEAVRFAPGEFQSGRNDSDGVLVAFAIGAPRESTDVRIPVACPDCGRDDVRAETDGGEPKLVCPDCGAERVPPGCPDCGGDELRATLTDGNRPVTVCPDCGAEFEEPPFRK</sequence>
<dbReference type="PANTHER" id="PTHR35848:SF9">
    <property type="entry name" value="SLL1358 PROTEIN"/>
    <property type="match status" value="1"/>
</dbReference>
<dbReference type="Gene3D" id="2.60.120.10">
    <property type="entry name" value="Jelly Rolls"/>
    <property type="match status" value="1"/>
</dbReference>
<evidence type="ECO:0000313" key="5">
    <source>
        <dbReference type="Proteomes" id="UP001596408"/>
    </source>
</evidence>
<name>A0ABD5U463_9EURY</name>
<reference evidence="4 5" key="1">
    <citation type="journal article" date="2019" name="Int. J. Syst. Evol. Microbiol.">
        <title>The Global Catalogue of Microorganisms (GCM) 10K type strain sequencing project: providing services to taxonomists for standard genome sequencing and annotation.</title>
        <authorList>
            <consortium name="The Broad Institute Genomics Platform"/>
            <consortium name="The Broad Institute Genome Sequencing Center for Infectious Disease"/>
            <person name="Wu L."/>
            <person name="Ma J."/>
        </authorList>
    </citation>
    <scope>NUCLEOTIDE SEQUENCE [LARGE SCALE GENOMIC DNA]</scope>
    <source>
        <strain evidence="4 5">YIM 94188</strain>
    </source>
</reference>
<dbReference type="EMBL" id="JBHSXH010000015">
    <property type="protein sequence ID" value="MFC6826333.1"/>
    <property type="molecule type" value="Genomic_DNA"/>
</dbReference>
<dbReference type="InterPro" id="IPR011051">
    <property type="entry name" value="RmlC_Cupin_sf"/>
</dbReference>
<evidence type="ECO:0000313" key="4">
    <source>
        <dbReference type="EMBL" id="MFC6826333.1"/>
    </source>
</evidence>
<proteinExistence type="predicted"/>
<dbReference type="AlphaFoldDB" id="A0ABD5U463"/>
<organism evidence="4 5">
    <name type="scientific">Halopelagius fulvigenes</name>
    <dbReference type="NCBI Taxonomy" id="1198324"/>
    <lineage>
        <taxon>Archaea</taxon>
        <taxon>Methanobacteriati</taxon>
        <taxon>Methanobacteriota</taxon>
        <taxon>Stenosarchaea group</taxon>
        <taxon>Halobacteria</taxon>
        <taxon>Halobacteriales</taxon>
        <taxon>Haloferacaceae</taxon>
    </lineage>
</organism>
<comment type="caution">
    <text evidence="4">The sequence shown here is derived from an EMBL/GenBank/DDBJ whole genome shotgun (WGS) entry which is preliminary data.</text>
</comment>
<dbReference type="RefSeq" id="WP_379697786.1">
    <property type="nucleotide sequence ID" value="NZ_JBHSXH010000015.1"/>
</dbReference>
<evidence type="ECO:0000256" key="2">
    <source>
        <dbReference type="SAM" id="MobiDB-lite"/>
    </source>
</evidence>
<keyword evidence="5" id="KW-1185">Reference proteome</keyword>
<dbReference type="PANTHER" id="PTHR35848">
    <property type="entry name" value="OXALATE-BINDING PROTEIN"/>
    <property type="match status" value="1"/>
</dbReference>
<dbReference type="GO" id="GO:0046872">
    <property type="term" value="F:metal ion binding"/>
    <property type="evidence" value="ECO:0007669"/>
    <property type="project" value="UniProtKB-KW"/>
</dbReference>
<dbReference type="InterPro" id="IPR013096">
    <property type="entry name" value="Cupin_2"/>
</dbReference>
<feature type="region of interest" description="Disordered" evidence="2">
    <location>
        <begin position="1"/>
        <end position="22"/>
    </location>
</feature>
<protein>
    <submittedName>
        <fullName evidence="4">Cupin domain-containing protein</fullName>
    </submittedName>
</protein>
<feature type="domain" description="Cupin type-2" evidence="3">
    <location>
        <begin position="37"/>
        <end position="106"/>
    </location>
</feature>
<gene>
    <name evidence="4" type="ORF">ACFQEV_15225</name>
</gene>
<evidence type="ECO:0000256" key="1">
    <source>
        <dbReference type="ARBA" id="ARBA00022723"/>
    </source>
</evidence>
<keyword evidence="1" id="KW-0479">Metal-binding</keyword>
<dbReference type="InterPro" id="IPR051610">
    <property type="entry name" value="GPI/OXD"/>
</dbReference>
<accession>A0ABD5U463</accession>
<dbReference type="Pfam" id="PF07883">
    <property type="entry name" value="Cupin_2"/>
    <property type="match status" value="1"/>
</dbReference>
<dbReference type="Proteomes" id="UP001596408">
    <property type="component" value="Unassembled WGS sequence"/>
</dbReference>
<dbReference type="InterPro" id="IPR014710">
    <property type="entry name" value="RmlC-like_jellyroll"/>
</dbReference>
<evidence type="ECO:0000259" key="3">
    <source>
        <dbReference type="Pfam" id="PF07883"/>
    </source>
</evidence>
<dbReference type="InterPro" id="IPR024064">
    <property type="entry name" value="FdhE-like_sf"/>
</dbReference>